<evidence type="ECO:0000313" key="2">
    <source>
        <dbReference type="EMBL" id="QRD00627.1"/>
    </source>
</evidence>
<name>A0A7U2F8R8_PHANO</name>
<feature type="transmembrane region" description="Helical" evidence="1">
    <location>
        <begin position="212"/>
        <end position="235"/>
    </location>
</feature>
<dbReference type="EMBL" id="CP069033">
    <property type="protein sequence ID" value="QRD00627.1"/>
    <property type="molecule type" value="Genomic_DNA"/>
</dbReference>
<feature type="transmembrane region" description="Helical" evidence="1">
    <location>
        <begin position="107"/>
        <end position="131"/>
    </location>
</feature>
<proteinExistence type="predicted"/>
<gene>
    <name evidence="2" type="ORF">JI435_091760</name>
</gene>
<protein>
    <submittedName>
        <fullName evidence="2">Uncharacterized protein</fullName>
    </submittedName>
</protein>
<feature type="transmembrane region" description="Helical" evidence="1">
    <location>
        <begin position="182"/>
        <end position="206"/>
    </location>
</feature>
<organism evidence="2 3">
    <name type="scientific">Phaeosphaeria nodorum (strain SN15 / ATCC MYA-4574 / FGSC 10173)</name>
    <name type="common">Glume blotch fungus</name>
    <name type="synonym">Parastagonospora nodorum</name>
    <dbReference type="NCBI Taxonomy" id="321614"/>
    <lineage>
        <taxon>Eukaryota</taxon>
        <taxon>Fungi</taxon>
        <taxon>Dikarya</taxon>
        <taxon>Ascomycota</taxon>
        <taxon>Pezizomycotina</taxon>
        <taxon>Dothideomycetes</taxon>
        <taxon>Pleosporomycetidae</taxon>
        <taxon>Pleosporales</taxon>
        <taxon>Pleosporineae</taxon>
        <taxon>Phaeosphaeriaceae</taxon>
        <taxon>Parastagonospora</taxon>
    </lineage>
</organism>
<keyword evidence="1" id="KW-0812">Transmembrane</keyword>
<dbReference type="AlphaFoldDB" id="A0A7U2F8R8"/>
<keyword evidence="1" id="KW-1133">Transmembrane helix</keyword>
<evidence type="ECO:0000256" key="1">
    <source>
        <dbReference type="SAM" id="Phobius"/>
    </source>
</evidence>
<dbReference type="RefSeq" id="XP_001799477.1">
    <property type="nucleotide sequence ID" value="XM_001799425.1"/>
</dbReference>
<keyword evidence="1" id="KW-0472">Membrane</keyword>
<keyword evidence="3" id="KW-1185">Reference proteome</keyword>
<dbReference type="VEuPathDB" id="FungiDB:JI435_091760"/>
<dbReference type="PANTHER" id="PTHR38848:SF3">
    <property type="entry name" value="G-PROTEIN COUPLED RECEPTORS FAMILY 3 PROFILE DOMAIN-CONTAINING PROTEIN"/>
    <property type="match status" value="1"/>
</dbReference>
<feature type="transmembrane region" description="Helical" evidence="1">
    <location>
        <begin position="65"/>
        <end position="87"/>
    </location>
</feature>
<evidence type="ECO:0000313" key="3">
    <source>
        <dbReference type="Proteomes" id="UP000663193"/>
    </source>
</evidence>
<reference evidence="3" key="1">
    <citation type="journal article" date="2021" name="BMC Genomics">
        <title>Chromosome-level genome assembly and manually-curated proteome of model necrotroph Parastagonospora nodorum Sn15 reveals a genome-wide trove of candidate effector homologs, and redundancy of virulence-related functions within an accessory chromosome.</title>
        <authorList>
            <person name="Bertazzoni S."/>
            <person name="Jones D.A.B."/>
            <person name="Phan H.T."/>
            <person name="Tan K.-C."/>
            <person name="Hane J.K."/>
        </authorList>
    </citation>
    <scope>NUCLEOTIDE SEQUENCE [LARGE SCALE GENOMIC DNA]</scope>
    <source>
        <strain evidence="3">SN15 / ATCC MYA-4574 / FGSC 10173)</strain>
    </source>
</reference>
<dbReference type="KEGG" id="pno:SNOG_09176"/>
<dbReference type="Proteomes" id="UP000663193">
    <property type="component" value="Chromosome 11"/>
</dbReference>
<sequence length="260" mass="29002">MRLSAKSYYSPPGKQHHNAIDQLDVAATSKPNVLYRPSLKQNRYQFLVERIHALSASHKSRTKDVLWVTGTVLVVVGFGTIIAIGFIGPLAQVLPQDGRCRMGLRRYATIPLLSYDFLINILLTVVFVYLLGPVIRSNNQAIPSPSASHLALWLCSCRRTKRHPDVQVQIGNAQAAKRIENLLWRTFMGSCLVMVTTAANLLQLTILEDREWGFVCLTLCTLDITWTVSILHWLVISTDSEQKSAVVLVSGSLFHPTLVP</sequence>
<dbReference type="OrthoDB" id="3210850at2759"/>
<accession>A0A7U2F8R8</accession>
<dbReference type="PANTHER" id="PTHR38848">
    <property type="entry name" value="G-PROTEIN COUPLED RECEPTORS FAMILY 3 PROFILE DOMAIN-CONTAINING PROTEIN"/>
    <property type="match status" value="1"/>
</dbReference>